<dbReference type="Pfam" id="PF07587">
    <property type="entry name" value="PSD1"/>
    <property type="match status" value="1"/>
</dbReference>
<evidence type="ECO:0000256" key="1">
    <source>
        <dbReference type="SAM" id="SignalP"/>
    </source>
</evidence>
<organism evidence="5 6">
    <name type="scientific">Rosistilla oblonga</name>
    <dbReference type="NCBI Taxonomy" id="2527990"/>
    <lineage>
        <taxon>Bacteria</taxon>
        <taxon>Pseudomonadati</taxon>
        <taxon>Planctomycetota</taxon>
        <taxon>Planctomycetia</taxon>
        <taxon>Pirellulales</taxon>
        <taxon>Pirellulaceae</taxon>
        <taxon>Rosistilla</taxon>
    </lineage>
</organism>
<feature type="signal peptide" evidence="1">
    <location>
        <begin position="1"/>
        <end position="24"/>
    </location>
</feature>
<evidence type="ECO:0000313" key="5">
    <source>
        <dbReference type="EMBL" id="QDV59116.1"/>
    </source>
</evidence>
<reference evidence="5 6" key="1">
    <citation type="submission" date="2019-02" db="EMBL/GenBank/DDBJ databases">
        <title>Deep-cultivation of Planctomycetes and their phenomic and genomic characterization uncovers novel biology.</title>
        <authorList>
            <person name="Wiegand S."/>
            <person name="Jogler M."/>
            <person name="Boedeker C."/>
            <person name="Pinto D."/>
            <person name="Vollmers J."/>
            <person name="Rivas-Marin E."/>
            <person name="Kohn T."/>
            <person name="Peeters S.H."/>
            <person name="Heuer A."/>
            <person name="Rast P."/>
            <person name="Oberbeckmann S."/>
            <person name="Bunk B."/>
            <person name="Jeske O."/>
            <person name="Meyerdierks A."/>
            <person name="Storesund J.E."/>
            <person name="Kallscheuer N."/>
            <person name="Luecker S."/>
            <person name="Lage O.M."/>
            <person name="Pohl T."/>
            <person name="Merkel B.J."/>
            <person name="Hornburger P."/>
            <person name="Mueller R.-W."/>
            <person name="Bruemmer F."/>
            <person name="Labrenz M."/>
            <person name="Spormann A.M."/>
            <person name="Op den Camp H."/>
            <person name="Overmann J."/>
            <person name="Amann R."/>
            <person name="Jetten M.S.M."/>
            <person name="Mascher T."/>
            <person name="Medema M.H."/>
            <person name="Devos D.P."/>
            <person name="Kaster A.-K."/>
            <person name="Ovreas L."/>
            <person name="Rohde M."/>
            <person name="Galperin M.Y."/>
            <person name="Jogler C."/>
        </authorList>
    </citation>
    <scope>NUCLEOTIDE SEQUENCE [LARGE SCALE GENOMIC DNA]</scope>
    <source>
        <strain evidence="5 6">Mal33</strain>
    </source>
</reference>
<dbReference type="InterPro" id="IPR011444">
    <property type="entry name" value="DUF1549"/>
</dbReference>
<feature type="domain" description="Cytochrome C Planctomycete-type" evidence="4">
    <location>
        <begin position="202"/>
        <end position="260"/>
    </location>
</feature>
<evidence type="ECO:0000259" key="2">
    <source>
        <dbReference type="Pfam" id="PF07583"/>
    </source>
</evidence>
<dbReference type="PANTHER" id="PTHR35889:SF3">
    <property type="entry name" value="F-BOX DOMAIN-CONTAINING PROTEIN"/>
    <property type="match status" value="1"/>
</dbReference>
<protein>
    <submittedName>
        <fullName evidence="5">Planctomycete cytochrome C</fullName>
    </submittedName>
</protein>
<dbReference type="Pfam" id="PF07583">
    <property type="entry name" value="PSCyt2"/>
    <property type="match status" value="1"/>
</dbReference>
<dbReference type="AlphaFoldDB" id="A0A518J199"/>
<dbReference type="RefSeq" id="WP_232529864.1">
    <property type="nucleotide sequence ID" value="NZ_CP036318.1"/>
</dbReference>
<evidence type="ECO:0000259" key="4">
    <source>
        <dbReference type="Pfam" id="PF07635"/>
    </source>
</evidence>
<feature type="domain" description="DUF1549" evidence="2">
    <location>
        <begin position="325"/>
        <end position="534"/>
    </location>
</feature>
<dbReference type="Proteomes" id="UP000316770">
    <property type="component" value="Chromosome"/>
</dbReference>
<accession>A0A518J199</accession>
<dbReference type="PANTHER" id="PTHR35889">
    <property type="entry name" value="CYCLOINULO-OLIGOSACCHARIDE FRUCTANOTRANSFERASE-RELATED"/>
    <property type="match status" value="1"/>
</dbReference>
<name>A0A518J199_9BACT</name>
<feature type="domain" description="DUF1553" evidence="3">
    <location>
        <begin position="611"/>
        <end position="863"/>
    </location>
</feature>
<keyword evidence="1" id="KW-0732">Signal</keyword>
<evidence type="ECO:0000259" key="3">
    <source>
        <dbReference type="Pfam" id="PF07587"/>
    </source>
</evidence>
<keyword evidence="6" id="KW-1185">Reference proteome</keyword>
<dbReference type="InterPro" id="IPR022655">
    <property type="entry name" value="DUF1553"/>
</dbReference>
<proteinExistence type="predicted"/>
<dbReference type="InterPro" id="IPR011429">
    <property type="entry name" value="Cyt_c_Planctomycete-type"/>
</dbReference>
<gene>
    <name evidence="5" type="ORF">Mal33_51420</name>
</gene>
<dbReference type="EMBL" id="CP036318">
    <property type="protein sequence ID" value="QDV59116.1"/>
    <property type="molecule type" value="Genomic_DNA"/>
</dbReference>
<sequence precursor="true">MVSTVATRFALVLATLSLSSTASSDDAASFFRGLNFNGPAVLIDGNRWEGKDSENYECKDKAFEQQGVALVPATDPQRAQMIRSSRWNGNRVLLKNLPNETFTVFLYVWEDNRGETFDISLDGKTVVSQYSSGAAGHWQRLGPWYVDVTKGTIELTSRGGAANFSGVELWRGKHDGSQDVPISEDQLTFFENRIRPLLVKHCYECHSSQSDDLQGGLLVDSRPTLRRGGTNGPAVVPGDVDHSLLIQAVRYADGMEMPPDKKLSAAEVADLERWVAMGAPDPRATATRFVRKKIDVEKAREFWSLRPLADPSVPSPADADWATTEIDRFIAAKLDSRGLVPTGDADKRTLLRRATFDLTGLPPTPHEIEAFVADDSAEAFAKVVDRLLKSPRYGERWGRHWMDLVRYADTAGDNSDFPIPEAYLYRNYIIDSFNADKPYDRFIQEQIAGDLMPAESEAEKNEQTIATGYLASSRRFGSVIKNYPQHLTIEDTIDNLGRTVLGMTVACARCHDHKFDPISQDDYYGLYGIFASTRYPFPGIELDQKPRDFVALVDGGKPGKELAYAMADGNPRDVPLQQRGEPDQPGDVIPRKFLEVLGGQMLPEQATQSSGRLQLAQWMTAPDNPLTARVMANRIWQYHFGSGLVKTPSDFGIRGVAPSHPQLLDWLASRFIEEGWSIKSLHRRIMLSRTYRLNSQADGNTKALAVDPNNELHWRFDRQRMDAETLRDTMLLLSGELDLQMPREPHPFPPPEKWKYTQHHPFRDSYDSQKRSVYLMMARLNARPFFTTFDGPDQNASTASRDSSVTTVQSLYLINDPFVHEQAGKFAAWVIAERKELGERLTYAFELAFGRPPSQSERAGVAEWLRSLDDQLDDSVGDAAEREQAAWTALARSLFRTNEFLYVD</sequence>
<dbReference type="Pfam" id="PF07635">
    <property type="entry name" value="PSCyt1"/>
    <property type="match status" value="1"/>
</dbReference>
<feature type="chain" id="PRO_5022134713" evidence="1">
    <location>
        <begin position="25"/>
        <end position="904"/>
    </location>
</feature>
<evidence type="ECO:0000313" key="6">
    <source>
        <dbReference type="Proteomes" id="UP000316770"/>
    </source>
</evidence>